<evidence type="ECO:0000313" key="1">
    <source>
        <dbReference type="EMBL" id="EFH95924.1"/>
    </source>
</evidence>
<gene>
    <name evidence="1" type="ORF">HMPREF0769_11307</name>
</gene>
<dbReference type="SMR" id="A0A0E1X970"/>
<dbReference type="Proteomes" id="UP000003455">
    <property type="component" value="Chromosome"/>
</dbReference>
<reference evidence="1" key="1">
    <citation type="submission" date="2010-05" db="EMBL/GenBank/DDBJ databases">
        <authorList>
            <person name="Muzny D."/>
            <person name="Qin X."/>
            <person name="Buhay C."/>
            <person name="Dugan-Rocha S."/>
            <person name="Ding Y."/>
            <person name="Chen G."/>
            <person name="Hawes A."/>
            <person name="Holder M."/>
            <person name="Jhangiani S."/>
            <person name="Johnson A."/>
            <person name="Khan Z."/>
            <person name="Li Z."/>
            <person name="Liu W."/>
            <person name="Liu X."/>
            <person name="Perez L."/>
            <person name="Shen H."/>
            <person name="Wang Q."/>
            <person name="Watt J."/>
            <person name="Xi L."/>
            <person name="Xin Y."/>
            <person name="Zhou J."/>
            <person name="Deng J."/>
            <person name="Jiang H."/>
            <person name="Liu Y."/>
            <person name="Qu J."/>
            <person name="Song X.-Z."/>
            <person name="Zhang L."/>
            <person name="Villasana D."/>
            <person name="Johnson A."/>
            <person name="Liu J."/>
            <person name="Liyanage D."/>
            <person name="Lorensuhewa L."/>
            <person name="Robinson T."/>
            <person name="Song A."/>
            <person name="Song B.-B."/>
            <person name="Dinh H."/>
            <person name="Thornton R."/>
            <person name="Coyle M."/>
            <person name="Francisco L."/>
            <person name="Jackson L."/>
            <person name="Javaid M."/>
            <person name="Korchina V."/>
            <person name="Kovar C."/>
            <person name="Mata R."/>
            <person name="Mathew T."/>
            <person name="Ngo R."/>
            <person name="Nguyen L."/>
            <person name="Nguyen N."/>
            <person name="Okwuonu G."/>
            <person name="Ongeri F."/>
            <person name="Pham C."/>
            <person name="Simmons D."/>
            <person name="Wilczek-Boney K."/>
            <person name="Hale W."/>
            <person name="Jakkamsetti A."/>
            <person name="Pham P."/>
            <person name="Ruth R."/>
            <person name="San Lucas F."/>
            <person name="Warren J."/>
            <person name="Zhang J."/>
            <person name="Zhao Z."/>
            <person name="Zhou C."/>
            <person name="Zhu D."/>
            <person name="Lee S."/>
            <person name="Bess C."/>
            <person name="Blankenburg K."/>
            <person name="Forbes L."/>
            <person name="Fu Q."/>
            <person name="Gubbala S."/>
            <person name="Hirani K."/>
            <person name="Jayaseelan J.C."/>
            <person name="Lara F."/>
            <person name="Munidasa M."/>
            <person name="Palculict T."/>
            <person name="Patil S."/>
            <person name="Pu L.-L."/>
            <person name="Saada N."/>
            <person name="Tang L."/>
            <person name="Weissenberger G."/>
            <person name="Zhu Y."/>
            <person name="Hemphill L."/>
            <person name="Shang Y."/>
            <person name="Youmans B."/>
            <person name="Ayvaz T."/>
            <person name="Ross M."/>
            <person name="Santibanez J."/>
            <person name="Aqrawi P."/>
            <person name="Gross S."/>
            <person name="Joshi V."/>
            <person name="Fowler G."/>
            <person name="Nazareth L."/>
            <person name="Reid J."/>
            <person name="Worley K."/>
            <person name="Petrosino J."/>
            <person name="Highlander S."/>
            <person name="Gibbs R."/>
        </authorList>
    </citation>
    <scope>NUCLEOTIDE SEQUENCE [LARGE SCALE GENOMIC DNA]</scope>
    <source>
        <strain evidence="1">MN8</strain>
    </source>
</reference>
<protein>
    <submittedName>
        <fullName evidence="1">Uncharacterized protein</fullName>
    </submittedName>
</protein>
<organism evidence="1">
    <name type="scientific">Staphylococcus aureus subsp. aureus MN8</name>
    <dbReference type="NCBI Taxonomy" id="548470"/>
    <lineage>
        <taxon>Bacteria</taxon>
        <taxon>Bacillati</taxon>
        <taxon>Bacillota</taxon>
        <taxon>Bacilli</taxon>
        <taxon>Bacillales</taxon>
        <taxon>Staphylococcaceae</taxon>
        <taxon>Staphylococcus</taxon>
    </lineage>
</organism>
<dbReference type="RefSeq" id="WP_000395455.1">
    <property type="nucleotide sequence ID" value="NZ_CM000952.1"/>
</dbReference>
<dbReference type="HOGENOM" id="CLU_2711000_0_0_9"/>
<sequence length="76" mass="8997">MEFNDFQNFFGELSNQAEKEFGGDSDFFRDRINKLKEDAPENVSYEIIYSIALYESLKAQQDMKILNTVKYLLDRD</sequence>
<proteinExistence type="predicted"/>
<dbReference type="EMBL" id="ACJA02000002">
    <property type="protein sequence ID" value="EFH95924.1"/>
    <property type="molecule type" value="Genomic_DNA"/>
</dbReference>
<dbReference type="InterPro" id="IPR057995">
    <property type="entry name" value="Phage_80a_gp11"/>
</dbReference>
<dbReference type="Pfam" id="PF25605">
    <property type="entry name" value="Phage_80a_gp11"/>
    <property type="match status" value="1"/>
</dbReference>
<name>A0A0E1X970_STAAU</name>
<accession>A0A0E1X970</accession>
<dbReference type="AlphaFoldDB" id="A0A0E1X970"/>
<comment type="caution">
    <text evidence="1">The sequence shown here is derived from an EMBL/GenBank/DDBJ whole genome shotgun (WGS) entry which is preliminary data.</text>
</comment>